<sequence length="247" mass="28300">MEKNSLYFVLLLAVMYILTLSSVKGKLGEYFINQRLRRLDKEKYILLEDVMIRNGDAKTAQIDHIVVSVYGIFVIETKNYCGWIFGNENGKYWTQVIYKVKNKFLNPIIQNKGHVKALKALLADYPLATYIPIVVFSIQSDFKKMDVQSEVIFSPKLMRTIAKYKTETLSAGDMNQIAELIKTANNVGASARKEHVQRIHETISMEEQHVSEKICPQCGGELFERKGKYGSFTGCSRYPSCRYIKKA</sequence>
<dbReference type="InterPro" id="IPR011528">
    <property type="entry name" value="NERD"/>
</dbReference>
<accession>A0A143Y5V8</accession>
<dbReference type="OrthoDB" id="5782056at2"/>
<evidence type="ECO:0000313" key="3">
    <source>
        <dbReference type="Proteomes" id="UP000242754"/>
    </source>
</evidence>
<proteinExistence type="predicted"/>
<reference evidence="2 3" key="1">
    <citation type="submission" date="2016-02" db="EMBL/GenBank/DDBJ databases">
        <authorList>
            <person name="Wen L."/>
            <person name="He K."/>
            <person name="Yang H."/>
        </authorList>
    </citation>
    <scope>NUCLEOTIDE SEQUENCE [LARGE SCALE GENOMIC DNA]</scope>
    <source>
        <strain evidence="2">Trichococcus palustris</strain>
    </source>
</reference>
<dbReference type="Pfam" id="PF01396">
    <property type="entry name" value="Zn_ribbon_Top1"/>
    <property type="match status" value="1"/>
</dbReference>
<dbReference type="AlphaFoldDB" id="A0A143Y5V8"/>
<name>A0A143Y5V8_9LACT</name>
<dbReference type="STRING" id="140314.SAMN04488076_102189"/>
<evidence type="ECO:0000259" key="1">
    <source>
        <dbReference type="PROSITE" id="PS50965"/>
    </source>
</evidence>
<dbReference type="Proteomes" id="UP000242754">
    <property type="component" value="Unassembled WGS sequence"/>
</dbReference>
<protein>
    <submittedName>
        <fullName evidence="2">Dna topoisomerase type ia zn finger</fullName>
    </submittedName>
</protein>
<keyword evidence="3" id="KW-1185">Reference proteome</keyword>
<dbReference type="GO" id="GO:0003677">
    <property type="term" value="F:DNA binding"/>
    <property type="evidence" value="ECO:0007669"/>
    <property type="project" value="InterPro"/>
</dbReference>
<dbReference type="EMBL" id="FJNE01000001">
    <property type="protein sequence ID" value="CZQ80656.1"/>
    <property type="molecule type" value="Genomic_DNA"/>
</dbReference>
<dbReference type="SUPFAM" id="SSF57783">
    <property type="entry name" value="Zinc beta-ribbon"/>
    <property type="match status" value="1"/>
</dbReference>
<dbReference type="GO" id="GO:0006265">
    <property type="term" value="P:DNA topological change"/>
    <property type="evidence" value="ECO:0007669"/>
    <property type="project" value="InterPro"/>
</dbReference>
<dbReference type="RefSeq" id="WP_087029843.1">
    <property type="nucleotide sequence ID" value="NZ_FJNE01000001.1"/>
</dbReference>
<evidence type="ECO:0000313" key="2">
    <source>
        <dbReference type="EMBL" id="CZQ80656.1"/>
    </source>
</evidence>
<dbReference type="PROSITE" id="PS50965">
    <property type="entry name" value="NERD"/>
    <property type="match status" value="1"/>
</dbReference>
<dbReference type="Gene3D" id="3.30.65.10">
    <property type="entry name" value="Bacterial Topoisomerase I, domain 1"/>
    <property type="match status" value="1"/>
</dbReference>
<gene>
    <name evidence="2" type="ORF">Tpal_103</name>
</gene>
<organism evidence="2 3">
    <name type="scientific">Trichococcus palustris</name>
    <dbReference type="NCBI Taxonomy" id="140314"/>
    <lineage>
        <taxon>Bacteria</taxon>
        <taxon>Bacillati</taxon>
        <taxon>Bacillota</taxon>
        <taxon>Bacilli</taxon>
        <taxon>Lactobacillales</taxon>
        <taxon>Carnobacteriaceae</taxon>
        <taxon>Trichococcus</taxon>
    </lineage>
</organism>
<feature type="domain" description="NERD" evidence="1">
    <location>
        <begin position="24"/>
        <end position="141"/>
    </location>
</feature>
<dbReference type="GO" id="GO:0003916">
    <property type="term" value="F:DNA topoisomerase activity"/>
    <property type="evidence" value="ECO:0007669"/>
    <property type="project" value="InterPro"/>
</dbReference>
<dbReference type="InterPro" id="IPR013498">
    <property type="entry name" value="Topo_IA_Znf"/>
</dbReference>
<keyword evidence="2" id="KW-0413">Isomerase</keyword>
<dbReference type="Pfam" id="PF08378">
    <property type="entry name" value="NERD"/>
    <property type="match status" value="1"/>
</dbReference>
<dbReference type="GO" id="GO:0005694">
    <property type="term" value="C:chromosome"/>
    <property type="evidence" value="ECO:0007669"/>
    <property type="project" value="InterPro"/>
</dbReference>